<name>A0A1L7CTS3_9CORY</name>
<dbReference type="AlphaFoldDB" id="A0A1L7CTS3"/>
<evidence type="ECO:0000259" key="1">
    <source>
        <dbReference type="Pfam" id="PF18726"/>
    </source>
</evidence>
<evidence type="ECO:0000313" key="3">
    <source>
        <dbReference type="Proteomes" id="UP000185434"/>
    </source>
</evidence>
<evidence type="ECO:0000313" key="2">
    <source>
        <dbReference type="EMBL" id="APT89230.1"/>
    </source>
</evidence>
<feature type="domain" description="SAV-6107-like HEPN" evidence="1">
    <location>
        <begin position="43"/>
        <end position="131"/>
    </location>
</feature>
<accession>A0A1L7CTS3</accession>
<dbReference type="Proteomes" id="UP000185434">
    <property type="component" value="Chromosome"/>
</dbReference>
<dbReference type="Pfam" id="PF18726">
    <property type="entry name" value="HEPN_SAV_6107"/>
    <property type="match status" value="1"/>
</dbReference>
<protein>
    <recommendedName>
        <fullName evidence="1">SAV-6107-like HEPN domain-containing protein</fullName>
    </recommendedName>
</protein>
<keyword evidence="3" id="KW-1185">Reference proteome</keyword>
<sequence>MPQLISATAYRSNRPSRSALFLAKASRLMAQAARERAAGRLREALEYAYQAGLRAAGARVADSPVAGRRRLPTGAWDRLSLVGPGEKVWAKRLSGYSTLRSRVLSGLESGVDKVVVDELIAAVADFIAEIEYGEGDLAAA</sequence>
<dbReference type="KEGG" id="cfk:CFRA_08135"/>
<dbReference type="InterPro" id="IPR040891">
    <property type="entry name" value="HEPN_SAV_6107"/>
</dbReference>
<proteinExistence type="predicted"/>
<organism evidence="2 3">
    <name type="scientific">Corynebacterium frankenforstense DSM 45800</name>
    <dbReference type="NCBI Taxonomy" id="1437875"/>
    <lineage>
        <taxon>Bacteria</taxon>
        <taxon>Bacillati</taxon>
        <taxon>Actinomycetota</taxon>
        <taxon>Actinomycetes</taxon>
        <taxon>Mycobacteriales</taxon>
        <taxon>Corynebacteriaceae</taxon>
        <taxon>Corynebacterium</taxon>
    </lineage>
</organism>
<reference evidence="2 3" key="1">
    <citation type="submission" date="2014-08" db="EMBL/GenBank/DDBJ databases">
        <title>Complete genome sequence of Corynebacterium frankenforstense ST18(T) (=DSM 45800(T)), isolated from raw cow milk.</title>
        <authorList>
            <person name="Ruckert C."/>
            <person name="Albersmeier A."/>
            <person name="Winkler A."/>
            <person name="Lipski A."/>
            <person name="Kalinowski J."/>
        </authorList>
    </citation>
    <scope>NUCLEOTIDE SEQUENCE [LARGE SCALE GENOMIC DNA]</scope>
    <source>
        <strain evidence="2 3">ST18</strain>
    </source>
</reference>
<gene>
    <name evidence="2" type="ORF">CFRA_08135</name>
</gene>
<dbReference type="RefSeq" id="WP_075664215.1">
    <property type="nucleotide sequence ID" value="NZ_CP009247.1"/>
</dbReference>
<dbReference type="EMBL" id="CP009247">
    <property type="protein sequence ID" value="APT89230.1"/>
    <property type="molecule type" value="Genomic_DNA"/>
</dbReference>
<dbReference type="OrthoDB" id="4421226at2"/>